<dbReference type="AlphaFoldDB" id="A0A9W4UIY0"/>
<evidence type="ECO:0000313" key="2">
    <source>
        <dbReference type="Proteomes" id="UP001152607"/>
    </source>
</evidence>
<sequence>MTKTRSWNFGCSCASLEVPFSFLFPCRSSSALRLNGIQLDDDWYLRVNHRSPILLMSGESIGDLIWTPTISVSDDLSLKGVTEQNYLFDSPFDNDARFCFLCKLKYRDTASIDAQSQRYRSRNPSAPRGGEILLRLDPVATRLSIKWQCRRRLDMATFRGLSEQDLMQIRQSRVPLYTGMQISAFASLYRKRVESEQRLERAQWGRKSSVPGKGSPLIAGLPGTLGHIVLGYTRPPVGASALCEDFQNEACPLSQTMSLLT</sequence>
<comment type="caution">
    <text evidence="1">The sequence shown here is derived from an EMBL/GenBank/DDBJ whole genome shotgun (WGS) entry which is preliminary data.</text>
</comment>
<name>A0A9W4UIY0_9PLEO</name>
<dbReference type="Proteomes" id="UP001152607">
    <property type="component" value="Unassembled WGS sequence"/>
</dbReference>
<organism evidence="1 2">
    <name type="scientific">Periconia digitata</name>
    <dbReference type="NCBI Taxonomy" id="1303443"/>
    <lineage>
        <taxon>Eukaryota</taxon>
        <taxon>Fungi</taxon>
        <taxon>Dikarya</taxon>
        <taxon>Ascomycota</taxon>
        <taxon>Pezizomycotina</taxon>
        <taxon>Dothideomycetes</taxon>
        <taxon>Pleosporomycetidae</taxon>
        <taxon>Pleosporales</taxon>
        <taxon>Massarineae</taxon>
        <taxon>Periconiaceae</taxon>
        <taxon>Periconia</taxon>
    </lineage>
</organism>
<proteinExistence type="predicted"/>
<accession>A0A9W4UIY0</accession>
<keyword evidence="2" id="KW-1185">Reference proteome</keyword>
<evidence type="ECO:0000313" key="1">
    <source>
        <dbReference type="EMBL" id="CAI6337448.1"/>
    </source>
</evidence>
<reference evidence="1" key="1">
    <citation type="submission" date="2023-01" db="EMBL/GenBank/DDBJ databases">
        <authorList>
            <person name="Van Ghelder C."/>
            <person name="Rancurel C."/>
        </authorList>
    </citation>
    <scope>NUCLEOTIDE SEQUENCE</scope>
    <source>
        <strain evidence="1">CNCM I-4278</strain>
    </source>
</reference>
<gene>
    <name evidence="1" type="ORF">PDIGIT_LOCUS10560</name>
</gene>
<protein>
    <submittedName>
        <fullName evidence="1">Uncharacterized protein</fullName>
    </submittedName>
</protein>
<dbReference type="EMBL" id="CAOQHR010000007">
    <property type="protein sequence ID" value="CAI6337448.1"/>
    <property type="molecule type" value="Genomic_DNA"/>
</dbReference>